<dbReference type="NCBIfam" id="NF004792">
    <property type="entry name" value="PRK06139.1"/>
    <property type="match status" value="1"/>
</dbReference>
<proteinExistence type="inferred from homology"/>
<evidence type="ECO:0000256" key="1">
    <source>
        <dbReference type="ARBA" id="ARBA00006484"/>
    </source>
</evidence>
<evidence type="ECO:0000313" key="6">
    <source>
        <dbReference type="Proteomes" id="UP000198769"/>
    </source>
</evidence>
<dbReference type="GO" id="GO:0016020">
    <property type="term" value="C:membrane"/>
    <property type="evidence" value="ECO:0007669"/>
    <property type="project" value="TreeGrafter"/>
</dbReference>
<name>A0A1I4YT08_CHROL</name>
<dbReference type="PRINTS" id="PR00080">
    <property type="entry name" value="SDRFAMILY"/>
</dbReference>
<accession>A0A1I4YT08</accession>
<dbReference type="SUPFAM" id="SSF51735">
    <property type="entry name" value="NAD(P)-binding Rossmann-fold domains"/>
    <property type="match status" value="1"/>
</dbReference>
<dbReference type="InterPro" id="IPR036291">
    <property type="entry name" value="NAD(P)-bd_dom_sf"/>
</dbReference>
<comment type="similarity">
    <text evidence="1 3">Belongs to the short-chain dehydrogenases/reductases (SDR) family.</text>
</comment>
<keyword evidence="2" id="KW-0560">Oxidoreductase</keyword>
<dbReference type="Proteomes" id="UP000198769">
    <property type="component" value="Unassembled WGS sequence"/>
</dbReference>
<keyword evidence="4" id="KW-1133">Transmembrane helix</keyword>
<protein>
    <submittedName>
        <fullName evidence="5">Short-chain dehydrogenase</fullName>
    </submittedName>
</protein>
<dbReference type="InterPro" id="IPR002347">
    <property type="entry name" value="SDR_fam"/>
</dbReference>
<keyword evidence="6" id="KW-1185">Reference proteome</keyword>
<dbReference type="PROSITE" id="PS00061">
    <property type="entry name" value="ADH_SHORT"/>
    <property type="match status" value="1"/>
</dbReference>
<feature type="transmembrane region" description="Helical" evidence="4">
    <location>
        <begin position="304"/>
        <end position="324"/>
    </location>
</feature>
<dbReference type="Pfam" id="PF00106">
    <property type="entry name" value="adh_short"/>
    <property type="match status" value="1"/>
</dbReference>
<dbReference type="EMBL" id="FOVD01000003">
    <property type="protein sequence ID" value="SFN41146.1"/>
    <property type="molecule type" value="Genomic_DNA"/>
</dbReference>
<dbReference type="PRINTS" id="PR00081">
    <property type="entry name" value="GDHRDH"/>
</dbReference>
<dbReference type="AlphaFoldDB" id="A0A1I4YT08"/>
<dbReference type="OrthoDB" id="9775296at2"/>
<dbReference type="PANTHER" id="PTHR44196:SF1">
    <property type="entry name" value="DEHYDROGENASE_REDUCTASE SDR FAMILY MEMBER 7B"/>
    <property type="match status" value="1"/>
</dbReference>
<dbReference type="GO" id="GO:0016491">
    <property type="term" value="F:oxidoreductase activity"/>
    <property type="evidence" value="ECO:0007669"/>
    <property type="project" value="UniProtKB-KW"/>
</dbReference>
<sequence>MKNKKNKPLFFGKTVVITGASSGVGKATAEAFAKEGANLVLASRGEEALNETAKICRQYGSMVLTLVTDTSCATDVYQLAEKAFILYNRIDYWINNAGVLSFGKFEETPIEVIDQIIKTNLLGYIHSAHAVLPIFKKQKKGVLINNISIGGWMPAPYGTAYTASKFGVRGMVETLQGEVSDYPEIHICALYPGFQKSAGIEHAANYSGIKLSTPPPSFDPRDLAHTILKVAKKPINATYPDWFSASAKNLYTFFPAPIRNVCSALMRLLMKKANHEDYTSGNVLEPSRGNMGIDGKTLLSSEKAIKIASAGIVGLGILAFFLSIKRSEKLDSLEKDFVKLDA</sequence>
<dbReference type="RefSeq" id="WP_090024861.1">
    <property type="nucleotide sequence ID" value="NZ_FOVD01000003.1"/>
</dbReference>
<dbReference type="InterPro" id="IPR020904">
    <property type="entry name" value="Sc_DH/Rdtase_CS"/>
</dbReference>
<evidence type="ECO:0000313" key="5">
    <source>
        <dbReference type="EMBL" id="SFN41146.1"/>
    </source>
</evidence>
<evidence type="ECO:0000256" key="3">
    <source>
        <dbReference type="RuleBase" id="RU000363"/>
    </source>
</evidence>
<dbReference type="PANTHER" id="PTHR44196">
    <property type="entry name" value="DEHYDROGENASE/REDUCTASE SDR FAMILY MEMBER 7B"/>
    <property type="match status" value="1"/>
</dbReference>
<organism evidence="5 6">
    <name type="scientific">Chryseobacterium oleae</name>
    <dbReference type="NCBI Taxonomy" id="491207"/>
    <lineage>
        <taxon>Bacteria</taxon>
        <taxon>Pseudomonadati</taxon>
        <taxon>Bacteroidota</taxon>
        <taxon>Flavobacteriia</taxon>
        <taxon>Flavobacteriales</taxon>
        <taxon>Weeksellaceae</taxon>
        <taxon>Chryseobacterium group</taxon>
        <taxon>Chryseobacterium</taxon>
    </lineage>
</organism>
<evidence type="ECO:0000256" key="2">
    <source>
        <dbReference type="ARBA" id="ARBA00023002"/>
    </source>
</evidence>
<reference evidence="6" key="1">
    <citation type="submission" date="2016-10" db="EMBL/GenBank/DDBJ databases">
        <authorList>
            <person name="Varghese N."/>
            <person name="Submissions S."/>
        </authorList>
    </citation>
    <scope>NUCLEOTIDE SEQUENCE [LARGE SCALE GENOMIC DNA]</scope>
    <source>
        <strain evidence="6">DSM 25575</strain>
    </source>
</reference>
<gene>
    <name evidence="5" type="ORF">SAMN05421594_2664</name>
</gene>
<keyword evidence="4" id="KW-0812">Transmembrane</keyword>
<keyword evidence="4" id="KW-0472">Membrane</keyword>
<dbReference type="Gene3D" id="3.40.50.720">
    <property type="entry name" value="NAD(P)-binding Rossmann-like Domain"/>
    <property type="match status" value="1"/>
</dbReference>
<evidence type="ECO:0000256" key="4">
    <source>
        <dbReference type="SAM" id="Phobius"/>
    </source>
</evidence>